<reference evidence="2" key="1">
    <citation type="submission" date="2018-11" db="EMBL/GenBank/DDBJ databases">
        <authorList>
            <consortium name="Pathogen Informatics"/>
        </authorList>
    </citation>
    <scope>NUCLEOTIDE SEQUENCE</scope>
</reference>
<dbReference type="AlphaFoldDB" id="A0A448WVZ2"/>
<dbReference type="Proteomes" id="UP000784294">
    <property type="component" value="Unassembled WGS sequence"/>
</dbReference>
<protein>
    <submittedName>
        <fullName evidence="2">Uncharacterized protein</fullName>
    </submittedName>
</protein>
<name>A0A448WVZ2_9PLAT</name>
<evidence type="ECO:0000256" key="1">
    <source>
        <dbReference type="SAM" id="MobiDB-lite"/>
    </source>
</evidence>
<evidence type="ECO:0000313" key="2">
    <source>
        <dbReference type="EMBL" id="VEL21482.1"/>
    </source>
</evidence>
<organism evidence="2 3">
    <name type="scientific">Protopolystoma xenopodis</name>
    <dbReference type="NCBI Taxonomy" id="117903"/>
    <lineage>
        <taxon>Eukaryota</taxon>
        <taxon>Metazoa</taxon>
        <taxon>Spiralia</taxon>
        <taxon>Lophotrochozoa</taxon>
        <taxon>Platyhelminthes</taxon>
        <taxon>Monogenea</taxon>
        <taxon>Polyopisthocotylea</taxon>
        <taxon>Polystomatidea</taxon>
        <taxon>Polystomatidae</taxon>
        <taxon>Protopolystoma</taxon>
    </lineage>
</organism>
<accession>A0A448WVZ2</accession>
<gene>
    <name evidence="2" type="ORF">PXEA_LOCUS14922</name>
</gene>
<evidence type="ECO:0000313" key="3">
    <source>
        <dbReference type="Proteomes" id="UP000784294"/>
    </source>
</evidence>
<dbReference type="EMBL" id="CAAALY010051528">
    <property type="protein sequence ID" value="VEL21482.1"/>
    <property type="molecule type" value="Genomic_DNA"/>
</dbReference>
<comment type="caution">
    <text evidence="2">The sequence shown here is derived from an EMBL/GenBank/DDBJ whole genome shotgun (WGS) entry which is preliminary data.</text>
</comment>
<proteinExistence type="predicted"/>
<sequence>MSKTGFSNTNVDFFPNSLPSTVSSKWQIESHQSLDLHLTEGSETCSSRRPGAPASQWPTLLEPSSRGRLHVDSVEIGTVDFRPASSVFSPHFDRFINNAATSTDLTTTPTTPCPGQPPSDLLPRDILRRSPLLSGPPDQFGPELRRVFSPLCAFWSAAGRLKVSSDSFDHKDISPPCPTSLVSSQQIYIHTDTHTNTQPASHPVHSESALNRSS</sequence>
<feature type="region of interest" description="Disordered" evidence="1">
    <location>
        <begin position="194"/>
        <end position="214"/>
    </location>
</feature>
<keyword evidence="3" id="KW-1185">Reference proteome</keyword>